<dbReference type="PANTHER" id="PTHR15012">
    <property type="entry name" value="APICAL PROTEIN/SHROOM-RELATED"/>
    <property type="match status" value="1"/>
</dbReference>
<keyword evidence="5" id="KW-0175">Coiled coil</keyword>
<dbReference type="Pfam" id="PF08687">
    <property type="entry name" value="ASD2"/>
    <property type="match status" value="1"/>
</dbReference>
<feature type="compositionally biased region" description="Polar residues" evidence="6">
    <location>
        <begin position="135"/>
        <end position="176"/>
    </location>
</feature>
<dbReference type="GO" id="GO:0051015">
    <property type="term" value="F:actin filament binding"/>
    <property type="evidence" value="ECO:0007669"/>
    <property type="project" value="InterPro"/>
</dbReference>
<dbReference type="GO" id="GO:0016324">
    <property type="term" value="C:apical plasma membrane"/>
    <property type="evidence" value="ECO:0007669"/>
    <property type="project" value="TreeGrafter"/>
</dbReference>
<dbReference type="GO" id="GO:0043296">
    <property type="term" value="C:apical junction complex"/>
    <property type="evidence" value="ECO:0007669"/>
    <property type="project" value="TreeGrafter"/>
</dbReference>
<evidence type="ECO:0000256" key="2">
    <source>
        <dbReference type="ARBA" id="ARBA00006469"/>
    </source>
</evidence>
<feature type="coiled-coil region" evidence="5">
    <location>
        <begin position="609"/>
        <end position="636"/>
    </location>
</feature>
<dbReference type="PANTHER" id="PTHR15012:SF32">
    <property type="entry name" value="PROTEIN SHROOM"/>
    <property type="match status" value="1"/>
</dbReference>
<dbReference type="PROSITE" id="PS51307">
    <property type="entry name" value="ASD2"/>
    <property type="match status" value="1"/>
</dbReference>
<comment type="subcellular location">
    <subcellularLocation>
        <location evidence="1">Cytoplasm</location>
        <location evidence="1">Cytoskeleton</location>
    </subcellularLocation>
</comment>
<dbReference type="InterPro" id="IPR014799">
    <property type="entry name" value="ASD2_dom"/>
</dbReference>
<sequence>MPKVFTCFSGLRCNSKASYLPRQSLEKLNNLDPDHGSYKLTLTSNEDLVANTKPAAYDILNTHNGKMPNNLPDVLPLGAKLQPQPASPTSANASPLRYGSNNNLNTTTVSASSQQQQQQQPMSPNCYPAYPPTQHRYSTPATMNSYNSNNVENTAGKATNYSRSQSYDTHNNSHSGNLYHPSHASNSPTKFMSQSTMDLKRSQQLEPTLEETTAALLNESGTVLSPAQSESSLSSPCKRQLQPLSMKPLSSLGNSSDSGGGSTSGSEGRIFRAEVVTATLSTSPIAPVKSVIRKDSLRENIEKITQLQSKLMSAHQSETSLIGIYGSKTALNTTTSSVPSTSTTKTENTYAQLTDDSTVKQASDSSVELTQEQNDNICHKNMENSAVDSNSPQPLKSPTNTAATPTSPTANASLPQPATTVASTNTTSEDLSATQTTELNTSTESLKLVQRSEVILRVNPATTEAASQTDDELIAATNDADEHTRLTEQPQSKEDAQQQRITLQPRQRHPIEIDCEEMSQELATLLGTNEKLVRILAPPTHKLPTDYVSNLYNPNVPLRPAKRDVGTSTLLRMKGLDAQEKLTVELQYAEVEVLLTNGDSESETSDLLKTKVNELMKQLNRKIRILNKEQTTLKAEAEHNDELGNTLVGKLTDKVRPIEATKCRTYIDDVGQITSLLLSLSERLARIENSLSAVSAENSAEKKSLELKRDRLLDQLAEAKRLKVDIDRRGSSVVNIVEKTLSADDFADFDYFINMKAKLIADTRDVADKIKCGEEQLNALSEALIQSDC</sequence>
<dbReference type="GO" id="GO:0030864">
    <property type="term" value="C:cortical actin cytoskeleton"/>
    <property type="evidence" value="ECO:0007669"/>
    <property type="project" value="TreeGrafter"/>
</dbReference>
<dbReference type="GO" id="GO:0000902">
    <property type="term" value="P:cell morphogenesis"/>
    <property type="evidence" value="ECO:0007669"/>
    <property type="project" value="TreeGrafter"/>
</dbReference>
<organism evidence="8">
    <name type="scientific">Bactrocera latifrons</name>
    <name type="common">Malaysian fruit fly</name>
    <name type="synonym">Chaetodacus latifrons</name>
    <dbReference type="NCBI Taxonomy" id="174628"/>
    <lineage>
        <taxon>Eukaryota</taxon>
        <taxon>Metazoa</taxon>
        <taxon>Ecdysozoa</taxon>
        <taxon>Arthropoda</taxon>
        <taxon>Hexapoda</taxon>
        <taxon>Insecta</taxon>
        <taxon>Pterygota</taxon>
        <taxon>Neoptera</taxon>
        <taxon>Endopterygota</taxon>
        <taxon>Diptera</taxon>
        <taxon>Brachycera</taxon>
        <taxon>Muscomorpha</taxon>
        <taxon>Tephritoidea</taxon>
        <taxon>Tephritidae</taxon>
        <taxon>Bactrocera</taxon>
        <taxon>Bactrocera</taxon>
    </lineage>
</organism>
<dbReference type="OrthoDB" id="10063560at2759"/>
<comment type="similarity">
    <text evidence="2">Belongs to the shroom family.</text>
</comment>
<name>A0A0K8WCK9_BACLA</name>
<keyword evidence="4" id="KW-0206">Cytoskeleton</keyword>
<accession>A0A0K8WCK9</accession>
<gene>
    <name evidence="8" type="primary">Shroom_5</name>
    <name evidence="8" type="ORF">c2_g1_i2</name>
</gene>
<dbReference type="AlphaFoldDB" id="A0A0K8WCK9"/>
<feature type="domain" description="ASD2" evidence="7">
    <location>
        <begin position="509"/>
        <end position="785"/>
    </location>
</feature>
<reference evidence="8" key="1">
    <citation type="submission" date="2015-06" db="EMBL/GenBank/DDBJ databases">
        <authorList>
            <person name="Hoefler B.C."/>
            <person name="Straight P.D."/>
        </authorList>
    </citation>
    <scope>NUCLEOTIDE SEQUENCE</scope>
</reference>
<dbReference type="Gene3D" id="6.10.250.3120">
    <property type="match status" value="1"/>
</dbReference>
<keyword evidence="3" id="KW-0963">Cytoplasm</keyword>
<evidence type="ECO:0000313" key="8">
    <source>
        <dbReference type="EMBL" id="JAI48817.1"/>
    </source>
</evidence>
<evidence type="ECO:0000256" key="3">
    <source>
        <dbReference type="ARBA" id="ARBA00022490"/>
    </source>
</evidence>
<feature type="compositionally biased region" description="Polar residues" evidence="6">
    <location>
        <begin position="87"/>
        <end position="113"/>
    </location>
</feature>
<evidence type="ECO:0000256" key="4">
    <source>
        <dbReference type="ARBA" id="ARBA00023212"/>
    </source>
</evidence>
<feature type="region of interest" description="Disordered" evidence="6">
    <location>
        <begin position="245"/>
        <end position="267"/>
    </location>
</feature>
<feature type="region of interest" description="Disordered" evidence="6">
    <location>
        <begin position="382"/>
        <end position="445"/>
    </location>
</feature>
<feature type="compositionally biased region" description="Polar residues" evidence="6">
    <location>
        <begin position="183"/>
        <end position="197"/>
    </location>
</feature>
<feature type="region of interest" description="Disordered" evidence="6">
    <location>
        <begin position="484"/>
        <end position="503"/>
    </location>
</feature>
<feature type="compositionally biased region" description="Polar residues" evidence="6">
    <location>
        <begin position="414"/>
        <end position="445"/>
    </location>
</feature>
<feature type="region of interest" description="Disordered" evidence="6">
    <location>
        <begin position="80"/>
        <end position="205"/>
    </location>
</feature>
<feature type="compositionally biased region" description="Low complexity" evidence="6">
    <location>
        <begin position="397"/>
        <end position="413"/>
    </location>
</feature>
<dbReference type="GO" id="GO:0007015">
    <property type="term" value="P:actin filament organization"/>
    <property type="evidence" value="ECO:0007669"/>
    <property type="project" value="TreeGrafter"/>
</dbReference>
<evidence type="ECO:0000256" key="1">
    <source>
        <dbReference type="ARBA" id="ARBA00004245"/>
    </source>
</evidence>
<proteinExistence type="inferred from homology"/>
<dbReference type="EMBL" id="GDHF01003497">
    <property type="protein sequence ID" value="JAI48817.1"/>
    <property type="molecule type" value="Transcribed_RNA"/>
</dbReference>
<dbReference type="InterPro" id="IPR027685">
    <property type="entry name" value="Shroom_fam"/>
</dbReference>
<evidence type="ECO:0000256" key="6">
    <source>
        <dbReference type="SAM" id="MobiDB-lite"/>
    </source>
</evidence>
<protein>
    <submittedName>
        <fullName evidence="8">Protein Shroom</fullName>
    </submittedName>
</protein>
<dbReference type="GO" id="GO:0005912">
    <property type="term" value="C:adherens junction"/>
    <property type="evidence" value="ECO:0007669"/>
    <property type="project" value="TreeGrafter"/>
</dbReference>
<feature type="compositionally biased region" description="Polar residues" evidence="6">
    <location>
        <begin position="383"/>
        <end position="396"/>
    </location>
</feature>
<feature type="compositionally biased region" description="Basic and acidic residues" evidence="6">
    <location>
        <begin position="484"/>
        <end position="497"/>
    </location>
</feature>
<evidence type="ECO:0000256" key="5">
    <source>
        <dbReference type="SAM" id="Coils"/>
    </source>
</evidence>
<feature type="coiled-coil region" evidence="5">
    <location>
        <begin position="677"/>
        <end position="729"/>
    </location>
</feature>
<evidence type="ECO:0000259" key="7">
    <source>
        <dbReference type="PROSITE" id="PS51307"/>
    </source>
</evidence>